<dbReference type="GO" id="GO:0046961">
    <property type="term" value="F:proton-transporting ATPase activity, rotational mechanism"/>
    <property type="evidence" value="ECO:0007669"/>
    <property type="project" value="TreeGrafter"/>
</dbReference>
<evidence type="ECO:0000256" key="4">
    <source>
        <dbReference type="ARBA" id="ARBA00022547"/>
    </source>
</evidence>
<sequence>MLLNINANVIWTVVDLLILFLLMKKFLFGPVTAMLDQRAAAINADLDDAKAQKQAADVLLADHERQIGEARAEAGRIVADAKRRAEAAYEQKLAQAQEEIQRMQQQAARQIEADRRAMLAQTRREIARLSLLAASKVAQQRMDADNEFALVDDFLSEMEDAS</sequence>
<dbReference type="Proteomes" id="UP000195897">
    <property type="component" value="Unassembled WGS sequence"/>
</dbReference>
<comment type="function">
    <text evidence="11 13">F(1)F(0) ATP synthase produces ATP from ADP in the presence of a proton or sodium gradient. F-type ATPases consist of two structural domains, F(1) containing the extramembraneous catalytic core and F(0) containing the membrane proton channel, linked together by a central stalk and a peripheral stalk. During catalysis, ATP synthesis in the catalytic domain of F(1) is coupled via a rotary mechanism of the central stalk subunits to proton translocation.</text>
</comment>
<comment type="caution">
    <text evidence="17">The sequence shown here is derived from an EMBL/GenBank/DDBJ whole genome shotgun (WGS) entry which is preliminary data.</text>
</comment>
<feature type="transmembrane region" description="Helical" evidence="13">
    <location>
        <begin position="6"/>
        <end position="23"/>
    </location>
</feature>
<dbReference type="Pfam" id="PF00430">
    <property type="entry name" value="ATP-synt_B"/>
    <property type="match status" value="1"/>
</dbReference>
<keyword evidence="4 13" id="KW-0138">CF(0)</keyword>
<dbReference type="RefSeq" id="WP_016147347.1">
    <property type="nucleotide sequence ID" value="NZ_CABKSA010000001.1"/>
</dbReference>
<evidence type="ECO:0000313" key="18">
    <source>
        <dbReference type="Proteomes" id="UP000195326"/>
    </source>
</evidence>
<accession>A0A1Y4LJF6</accession>
<keyword evidence="2 13" id="KW-0813">Transport</keyword>
<evidence type="ECO:0000256" key="2">
    <source>
        <dbReference type="ARBA" id="ARBA00022448"/>
    </source>
</evidence>
<comment type="similarity">
    <text evidence="1 13 14">Belongs to the ATPase B chain family.</text>
</comment>
<evidence type="ECO:0000256" key="1">
    <source>
        <dbReference type="ARBA" id="ARBA00005513"/>
    </source>
</evidence>
<dbReference type="STRING" id="501571.GCA_900143195_01171"/>
<evidence type="ECO:0000256" key="9">
    <source>
        <dbReference type="ARBA" id="ARBA00023136"/>
    </source>
</evidence>
<keyword evidence="10 13" id="KW-0066">ATP synthesis</keyword>
<comment type="function">
    <text evidence="13">Component of the F(0) channel, it forms part of the peripheral stalk, linking F(1) to F(0).</text>
</comment>
<evidence type="ECO:0000256" key="10">
    <source>
        <dbReference type="ARBA" id="ARBA00023310"/>
    </source>
</evidence>
<evidence type="ECO:0000256" key="12">
    <source>
        <dbReference type="ARBA" id="ARBA00037847"/>
    </source>
</evidence>
<comment type="subcellular location">
    <subcellularLocation>
        <location evidence="13">Cell membrane</location>
        <topology evidence="13">Single-pass membrane protein</topology>
    </subcellularLocation>
    <subcellularLocation>
        <location evidence="12">Endomembrane system</location>
        <topology evidence="12">Single-pass membrane protein</topology>
    </subcellularLocation>
</comment>
<keyword evidence="9 13" id="KW-0472">Membrane</keyword>
<dbReference type="EMBL" id="NFKK01000002">
    <property type="protein sequence ID" value="OUP54180.1"/>
    <property type="molecule type" value="Genomic_DNA"/>
</dbReference>
<dbReference type="NCBIfam" id="TIGR01144">
    <property type="entry name" value="ATP_synt_b"/>
    <property type="match status" value="1"/>
</dbReference>
<dbReference type="HAMAP" id="MF_01398">
    <property type="entry name" value="ATP_synth_b_bprime"/>
    <property type="match status" value="1"/>
</dbReference>
<evidence type="ECO:0000313" key="17">
    <source>
        <dbReference type="EMBL" id="OUP56856.1"/>
    </source>
</evidence>
<evidence type="ECO:0000256" key="7">
    <source>
        <dbReference type="ARBA" id="ARBA00022989"/>
    </source>
</evidence>
<dbReference type="GO" id="GO:0012505">
    <property type="term" value="C:endomembrane system"/>
    <property type="evidence" value="ECO:0007669"/>
    <property type="project" value="UniProtKB-SubCell"/>
</dbReference>
<dbReference type="Proteomes" id="UP000195326">
    <property type="component" value="Unassembled WGS sequence"/>
</dbReference>
<name>A0A1Y4LJF6_9FIRM</name>
<evidence type="ECO:0000256" key="8">
    <source>
        <dbReference type="ARBA" id="ARBA00023065"/>
    </source>
</evidence>
<reference evidence="17" key="2">
    <citation type="journal article" date="2018" name="BMC Genomics">
        <title>Whole genome sequencing and function prediction of 133 gut anaerobes isolated from chicken caecum in pure cultures.</title>
        <authorList>
            <person name="Medvecky M."/>
            <person name="Cejkova D."/>
            <person name="Polansky O."/>
            <person name="Karasova D."/>
            <person name="Kubasova T."/>
            <person name="Cizek A."/>
            <person name="Rychlik I."/>
        </authorList>
    </citation>
    <scope>NUCLEOTIDE SEQUENCE</scope>
    <source>
        <strain evidence="17">An179</strain>
        <strain evidence="16">An180</strain>
    </source>
</reference>
<dbReference type="GO" id="GO:0005886">
    <property type="term" value="C:plasma membrane"/>
    <property type="evidence" value="ECO:0007669"/>
    <property type="project" value="UniProtKB-SubCell"/>
</dbReference>
<keyword evidence="7 13" id="KW-1133">Transmembrane helix</keyword>
<evidence type="ECO:0000313" key="16">
    <source>
        <dbReference type="EMBL" id="OUP54180.1"/>
    </source>
</evidence>
<evidence type="ECO:0000256" key="14">
    <source>
        <dbReference type="RuleBase" id="RU003848"/>
    </source>
</evidence>
<dbReference type="AlphaFoldDB" id="A0A1Y4LJF6"/>
<evidence type="ECO:0000256" key="15">
    <source>
        <dbReference type="SAM" id="Coils"/>
    </source>
</evidence>
<dbReference type="InterPro" id="IPR050059">
    <property type="entry name" value="ATP_synthase_B_chain"/>
</dbReference>
<evidence type="ECO:0000256" key="3">
    <source>
        <dbReference type="ARBA" id="ARBA00022475"/>
    </source>
</evidence>
<dbReference type="InterPro" id="IPR002146">
    <property type="entry name" value="ATP_synth_b/b'su_bac/chlpt"/>
</dbReference>
<keyword evidence="8 13" id="KW-0406">Ion transport</keyword>
<organism evidence="17 18">
    <name type="scientific">Butyricicoccus pullicaecorum</name>
    <dbReference type="NCBI Taxonomy" id="501571"/>
    <lineage>
        <taxon>Bacteria</taxon>
        <taxon>Bacillati</taxon>
        <taxon>Bacillota</taxon>
        <taxon>Clostridia</taxon>
        <taxon>Eubacteriales</taxon>
        <taxon>Butyricicoccaceae</taxon>
        <taxon>Butyricicoccus</taxon>
    </lineage>
</organism>
<keyword evidence="6 13" id="KW-0375">Hydrogen ion transport</keyword>
<dbReference type="PANTHER" id="PTHR33445:SF1">
    <property type="entry name" value="ATP SYNTHASE SUBUNIT B"/>
    <property type="match status" value="1"/>
</dbReference>
<evidence type="ECO:0000313" key="19">
    <source>
        <dbReference type="Proteomes" id="UP000195897"/>
    </source>
</evidence>
<dbReference type="PANTHER" id="PTHR33445">
    <property type="entry name" value="ATP SYNTHASE SUBUNIT B', CHLOROPLASTIC"/>
    <property type="match status" value="1"/>
</dbReference>
<evidence type="ECO:0000256" key="6">
    <source>
        <dbReference type="ARBA" id="ARBA00022781"/>
    </source>
</evidence>
<dbReference type="GO" id="GO:0046933">
    <property type="term" value="F:proton-transporting ATP synthase activity, rotational mechanism"/>
    <property type="evidence" value="ECO:0007669"/>
    <property type="project" value="UniProtKB-UniRule"/>
</dbReference>
<keyword evidence="15" id="KW-0175">Coiled coil</keyword>
<proteinExistence type="inferred from homology"/>
<comment type="subunit">
    <text evidence="13">F-type ATPases have 2 components, F(1) - the catalytic core - and F(0) - the membrane proton channel. F(1) has five subunits: alpha(3), beta(3), gamma(1), delta(1), epsilon(1). F(0) has three main subunits: a(1), b(2) and c(10-14). The alpha and beta chains form an alternating ring which encloses part of the gamma chain. F(1) is attached to F(0) by a central stalk formed by the gamma and epsilon chains, while a peripheral stalk is formed by the delta and b chains.</text>
</comment>
<keyword evidence="5 13" id="KW-0812">Transmembrane</keyword>
<keyword evidence="3 13" id="KW-1003">Cell membrane</keyword>
<dbReference type="EMBL" id="NFKL01000016">
    <property type="protein sequence ID" value="OUP56856.1"/>
    <property type="molecule type" value="Genomic_DNA"/>
</dbReference>
<dbReference type="SUPFAM" id="SSF81573">
    <property type="entry name" value="F1F0 ATP synthase subunit B, membrane domain"/>
    <property type="match status" value="1"/>
</dbReference>
<feature type="coiled-coil region" evidence="15">
    <location>
        <begin position="46"/>
        <end position="113"/>
    </location>
</feature>
<evidence type="ECO:0000256" key="11">
    <source>
        <dbReference type="ARBA" id="ARBA00025198"/>
    </source>
</evidence>
<dbReference type="InterPro" id="IPR028987">
    <property type="entry name" value="ATP_synth_B-like_membr_sf"/>
</dbReference>
<evidence type="ECO:0000256" key="13">
    <source>
        <dbReference type="HAMAP-Rule" id="MF_01398"/>
    </source>
</evidence>
<protein>
    <recommendedName>
        <fullName evidence="13">ATP synthase subunit b</fullName>
    </recommendedName>
    <alternativeName>
        <fullName evidence="13">ATP synthase F(0) sector subunit b</fullName>
    </alternativeName>
    <alternativeName>
        <fullName evidence="13">ATPase subunit I</fullName>
    </alternativeName>
    <alternativeName>
        <fullName evidence="13">F-type ATPase subunit b</fullName>
        <shortName evidence="13">F-ATPase subunit b</shortName>
    </alternativeName>
</protein>
<dbReference type="InterPro" id="IPR005864">
    <property type="entry name" value="ATP_synth_F0_bsu_bac"/>
</dbReference>
<gene>
    <name evidence="13" type="primary">atpF</name>
    <name evidence="17" type="ORF">B5F15_11455</name>
    <name evidence="16" type="ORF">B5F17_02915</name>
</gene>
<dbReference type="GO" id="GO:0045259">
    <property type="term" value="C:proton-transporting ATP synthase complex"/>
    <property type="evidence" value="ECO:0007669"/>
    <property type="project" value="UniProtKB-KW"/>
</dbReference>
<reference evidence="18 19" key="1">
    <citation type="submission" date="2017-04" db="EMBL/GenBank/DDBJ databases">
        <title>Function of individual gut microbiota members based on whole genome sequencing of pure cultures obtained from chicken caecum.</title>
        <authorList>
            <person name="Medvecky M."/>
            <person name="Cejkova D."/>
            <person name="Polansky O."/>
            <person name="Karasova D."/>
            <person name="Kubasova T."/>
            <person name="Cizek A."/>
            <person name="Rychlik I."/>
        </authorList>
    </citation>
    <scope>NUCLEOTIDE SEQUENCE [LARGE SCALE GENOMIC DNA]</scope>
    <source>
        <strain evidence="18">An179</strain>
        <strain evidence="19">An180</strain>
    </source>
</reference>
<evidence type="ECO:0000256" key="5">
    <source>
        <dbReference type="ARBA" id="ARBA00022692"/>
    </source>
</evidence>
<dbReference type="CDD" id="cd06503">
    <property type="entry name" value="ATP-synt_Fo_b"/>
    <property type="match status" value="1"/>
</dbReference>